<reference evidence="1 2" key="1">
    <citation type="submission" date="2013-11" db="EMBL/GenBank/DDBJ databases">
        <title>The Genome Sequence of Phytophthora parasitica CJ01A1.</title>
        <authorList>
            <consortium name="The Broad Institute Genomics Platform"/>
            <person name="Russ C."/>
            <person name="Tyler B."/>
            <person name="Panabieres F."/>
            <person name="Shan W."/>
            <person name="Tripathy S."/>
            <person name="Grunwald N."/>
            <person name="Machado M."/>
            <person name="Johnson C.S."/>
            <person name="Walker B."/>
            <person name="Young S.K."/>
            <person name="Zeng Q."/>
            <person name="Gargeya S."/>
            <person name="Fitzgerald M."/>
            <person name="Haas B."/>
            <person name="Abouelleil A."/>
            <person name="Allen A.W."/>
            <person name="Alvarado L."/>
            <person name="Arachchi H.M."/>
            <person name="Berlin A.M."/>
            <person name="Chapman S.B."/>
            <person name="Gainer-Dewar J."/>
            <person name="Goldberg J."/>
            <person name="Griggs A."/>
            <person name="Gujja S."/>
            <person name="Hansen M."/>
            <person name="Howarth C."/>
            <person name="Imamovic A."/>
            <person name="Ireland A."/>
            <person name="Larimer J."/>
            <person name="McCowan C."/>
            <person name="Murphy C."/>
            <person name="Pearson M."/>
            <person name="Poon T.W."/>
            <person name="Priest M."/>
            <person name="Roberts A."/>
            <person name="Saif S."/>
            <person name="Shea T."/>
            <person name="Sisk P."/>
            <person name="Sykes S."/>
            <person name="Wortman J."/>
            <person name="Nusbaum C."/>
            <person name="Birren B."/>
        </authorList>
    </citation>
    <scope>NUCLEOTIDE SEQUENCE [LARGE SCALE GENOMIC DNA]</scope>
    <source>
        <strain evidence="1 2">CJ01A1</strain>
    </source>
</reference>
<sequence>MKTQLFDVHSTATLYLGIQTSATFYPDVQSCKRDRPNHYLWACFVSLDVACTRFHLVFSVGYRDTAAAMGVSEVWCNKAVNSTLRELCSKCPEYVKVPQSAEEWELTDGGFGRAKG</sequence>
<name>W2X8P7_PHYNI</name>
<dbReference type="AlphaFoldDB" id="W2X8P7"/>
<protein>
    <submittedName>
        <fullName evidence="1">Uncharacterized protein</fullName>
    </submittedName>
</protein>
<gene>
    <name evidence="1" type="ORF">F441_07444</name>
</gene>
<organism evidence="1 2">
    <name type="scientific">Phytophthora nicotianae CJ01A1</name>
    <dbReference type="NCBI Taxonomy" id="1317063"/>
    <lineage>
        <taxon>Eukaryota</taxon>
        <taxon>Sar</taxon>
        <taxon>Stramenopiles</taxon>
        <taxon>Oomycota</taxon>
        <taxon>Peronosporomycetes</taxon>
        <taxon>Peronosporales</taxon>
        <taxon>Peronosporaceae</taxon>
        <taxon>Phytophthora</taxon>
    </lineage>
</organism>
<accession>W2X8P7</accession>
<evidence type="ECO:0000313" key="2">
    <source>
        <dbReference type="Proteomes" id="UP000018958"/>
    </source>
</evidence>
<proteinExistence type="predicted"/>
<dbReference type="EMBL" id="ANIX01001510">
    <property type="protein sequence ID" value="ETP18304.1"/>
    <property type="molecule type" value="Genomic_DNA"/>
</dbReference>
<comment type="caution">
    <text evidence="1">The sequence shown here is derived from an EMBL/GenBank/DDBJ whole genome shotgun (WGS) entry which is preliminary data.</text>
</comment>
<evidence type="ECO:0000313" key="1">
    <source>
        <dbReference type="EMBL" id="ETP18304.1"/>
    </source>
</evidence>
<dbReference type="Proteomes" id="UP000018958">
    <property type="component" value="Unassembled WGS sequence"/>
</dbReference>